<evidence type="ECO:0000256" key="1">
    <source>
        <dbReference type="SAM" id="SignalP"/>
    </source>
</evidence>
<protein>
    <submittedName>
        <fullName evidence="3">Predicted Zn-dependent peptidase</fullName>
    </submittedName>
</protein>
<feature type="signal peptide" evidence="1">
    <location>
        <begin position="1"/>
        <end position="20"/>
    </location>
</feature>
<gene>
    <name evidence="3" type="ORF">SAMN05444380_12311</name>
</gene>
<dbReference type="InterPro" id="IPR011249">
    <property type="entry name" value="Metalloenz_LuxS/M16"/>
</dbReference>
<dbReference type="PANTHER" id="PTHR11851">
    <property type="entry name" value="METALLOPROTEASE"/>
    <property type="match status" value="1"/>
</dbReference>
<dbReference type="Gene3D" id="3.30.830.10">
    <property type="entry name" value="Metalloenzyme, LuxS/M16 peptidase-like"/>
    <property type="match status" value="2"/>
</dbReference>
<dbReference type="GO" id="GO:0046872">
    <property type="term" value="F:metal ion binding"/>
    <property type="evidence" value="ECO:0007669"/>
    <property type="project" value="InterPro"/>
</dbReference>
<organism evidence="3 4">
    <name type="scientific">Thermophagus xiamenensis</name>
    <dbReference type="NCBI Taxonomy" id="385682"/>
    <lineage>
        <taxon>Bacteria</taxon>
        <taxon>Pseudomonadati</taxon>
        <taxon>Bacteroidota</taxon>
        <taxon>Bacteroidia</taxon>
        <taxon>Marinilabiliales</taxon>
        <taxon>Marinilabiliaceae</taxon>
        <taxon>Thermophagus</taxon>
    </lineage>
</organism>
<evidence type="ECO:0000313" key="4">
    <source>
        <dbReference type="Proteomes" id="UP000181976"/>
    </source>
</evidence>
<proteinExistence type="predicted"/>
<dbReference type="InterPro" id="IPR050361">
    <property type="entry name" value="MPP/UQCRC_Complex"/>
</dbReference>
<dbReference type="SUPFAM" id="SSF63411">
    <property type="entry name" value="LuxS/MPP-like metallohydrolase"/>
    <property type="match status" value="2"/>
</dbReference>
<reference evidence="3 4" key="1">
    <citation type="submission" date="2016-10" db="EMBL/GenBank/DDBJ databases">
        <authorList>
            <person name="de Groot N.N."/>
        </authorList>
    </citation>
    <scope>NUCLEOTIDE SEQUENCE [LARGE SCALE GENOMIC DNA]</scope>
    <source>
        <strain evidence="3 4">DSM 19012</strain>
    </source>
</reference>
<dbReference type="STRING" id="385682.SAMN05444380_12311"/>
<dbReference type="Pfam" id="PF05193">
    <property type="entry name" value="Peptidase_M16_C"/>
    <property type="match status" value="1"/>
</dbReference>
<name>A0A1I2EKV4_9BACT</name>
<dbReference type="RefSeq" id="WP_029626733.1">
    <property type="nucleotide sequence ID" value="NZ_AFSL01000096.1"/>
</dbReference>
<feature type="domain" description="Peptidase M16 C-terminal" evidence="2">
    <location>
        <begin position="199"/>
        <end position="376"/>
    </location>
</feature>
<evidence type="ECO:0000259" key="2">
    <source>
        <dbReference type="Pfam" id="PF05193"/>
    </source>
</evidence>
<sequence length="687" mass="76706">MKRYFSLILLLTLMISGVSAQIDRSVPPKPGPAPEVQIGDYKTFKLPNGLTVIVVENHKVPVVSYSLTLNVTLPREGDAAGYVQLAGELLRAGTTNRTKAEIDEAVDFIGAYLETYSKGIYGRSLTKHSDELLSVMSDVLLNPTFPQEELDKLVTQYKTSIQANKQEPRAIAENVAGVLVYGKEDPYAEIMTEETLDNVTVDLCRNYYESYFRPGKAYLVIVGDISVKEAKKQAKQYFGKWKDAPVPQNLFPYPNCYNEPKVVVANKEGAEQSVVMVTHEVMLTPGHPDAIKARVMNAILGGGSFNARLFQNLREDKAFTYGAYSQLETDERVGRFSASAEVRTSVTDSAITEILKEMERMRTELVTDEELQLVKNVIAGDFGRSLEDPQTVARFALNIERYNLPKDYYETFLQKVEKVTKEDVREMAMKYLKPDRAVILAVGDVSAIKSKMKKFSPSNTVEEYDYYGNLVETKAVSADVTPSQILSAYIDAIGGKQALDKVNDLKMMMGMEMQGMPIEINYYQKKPNKMCQETLMNGNVISMQVFDGEKGKMKTPMGEQMVEGKALEYMKESAHIFPELSYLQGDGNLEVEGVESFNGIDVYKVVVTKSSGLKTSLFFGVDDGLKHKEVMQTPQGTVSTIYMGYENVDGILFPSSMKQTVGPQMFDIEIKSIEVNSGIDDSRFEVK</sequence>
<evidence type="ECO:0000313" key="3">
    <source>
        <dbReference type="EMBL" id="SFE93247.1"/>
    </source>
</evidence>
<feature type="chain" id="PRO_5010253200" evidence="1">
    <location>
        <begin position="21"/>
        <end position="687"/>
    </location>
</feature>
<dbReference type="OrthoDB" id="9811314at2"/>
<keyword evidence="1" id="KW-0732">Signal</keyword>
<dbReference type="InterPro" id="IPR007863">
    <property type="entry name" value="Peptidase_M16_C"/>
</dbReference>
<dbReference type="EMBL" id="FONA01000023">
    <property type="protein sequence ID" value="SFE93247.1"/>
    <property type="molecule type" value="Genomic_DNA"/>
</dbReference>
<dbReference type="InParanoid" id="A0A1I2EKV4"/>
<accession>A0A1I2EKV4</accession>
<keyword evidence="4" id="KW-1185">Reference proteome</keyword>
<dbReference type="PANTHER" id="PTHR11851:SF224">
    <property type="entry name" value="PROCESSING PROTEASE"/>
    <property type="match status" value="1"/>
</dbReference>
<dbReference type="Proteomes" id="UP000181976">
    <property type="component" value="Unassembled WGS sequence"/>
</dbReference>
<dbReference type="eggNOG" id="COG0612">
    <property type="taxonomic scope" value="Bacteria"/>
</dbReference>
<dbReference type="AlphaFoldDB" id="A0A1I2EKV4"/>